<dbReference type="InterPro" id="IPR036861">
    <property type="entry name" value="Endochitinase-like_sf"/>
</dbReference>
<evidence type="ECO:0000256" key="3">
    <source>
        <dbReference type="SAM" id="SignalP"/>
    </source>
</evidence>
<protein>
    <submittedName>
        <fullName evidence="5">Carbohydrate-binding module family 18 protein</fullName>
    </submittedName>
</protein>
<dbReference type="eggNOG" id="ENOG502RJBP">
    <property type="taxonomic scope" value="Eukaryota"/>
</dbReference>
<dbReference type="OMA" id="CYNDSIL"/>
<dbReference type="OrthoDB" id="1193027at2759"/>
<dbReference type="Pfam" id="PF00187">
    <property type="entry name" value="Chitin_bind_1"/>
    <property type="match status" value="1"/>
</dbReference>
<dbReference type="GO" id="GO:0008061">
    <property type="term" value="F:chitin binding"/>
    <property type="evidence" value="ECO:0007669"/>
    <property type="project" value="UniProtKB-UniRule"/>
</dbReference>
<accession>G2QLA6</accession>
<keyword evidence="2" id="KW-1015">Disulfide bond</keyword>
<dbReference type="VEuPathDB" id="FungiDB:MYCTH_2310276"/>
<dbReference type="InterPro" id="IPR018371">
    <property type="entry name" value="Chitin-binding_1_CS"/>
</dbReference>
<name>G2QLA6_THET4</name>
<dbReference type="KEGG" id="mtm:MYCTH_2310276"/>
<proteinExistence type="predicted"/>
<dbReference type="RefSeq" id="XP_003665983.1">
    <property type="nucleotide sequence ID" value="XM_003665935.1"/>
</dbReference>
<dbReference type="SUPFAM" id="SSF57016">
    <property type="entry name" value="Plant lectins/antimicrobial peptides"/>
    <property type="match status" value="1"/>
</dbReference>
<evidence type="ECO:0000313" key="6">
    <source>
        <dbReference type="Proteomes" id="UP000007322"/>
    </source>
</evidence>
<evidence type="ECO:0000256" key="1">
    <source>
        <dbReference type="ARBA" id="ARBA00022669"/>
    </source>
</evidence>
<dbReference type="Gene3D" id="3.30.60.10">
    <property type="entry name" value="Endochitinase-like"/>
    <property type="match status" value="1"/>
</dbReference>
<dbReference type="InterPro" id="IPR001002">
    <property type="entry name" value="Chitin-bd_1"/>
</dbReference>
<feature type="disulfide bond" evidence="2">
    <location>
        <begin position="57"/>
        <end position="71"/>
    </location>
</feature>
<evidence type="ECO:0000313" key="5">
    <source>
        <dbReference type="EMBL" id="AEO60738.1"/>
    </source>
</evidence>
<dbReference type="PROSITE" id="PS00026">
    <property type="entry name" value="CHIT_BIND_I_1"/>
    <property type="match status" value="1"/>
</dbReference>
<evidence type="ECO:0000259" key="4">
    <source>
        <dbReference type="PROSITE" id="PS50941"/>
    </source>
</evidence>
<feature type="domain" description="Chitin-binding type-1" evidence="4">
    <location>
        <begin position="40"/>
        <end position="90"/>
    </location>
</feature>
<keyword evidence="3" id="KW-0732">Signal</keyword>
<dbReference type="SMART" id="SM00270">
    <property type="entry name" value="ChtBD1"/>
    <property type="match status" value="1"/>
</dbReference>
<dbReference type="Proteomes" id="UP000007322">
    <property type="component" value="Chromosome 6"/>
</dbReference>
<dbReference type="HOGENOM" id="CLU_1961109_0_0_1"/>
<keyword evidence="6" id="KW-1185">Reference proteome</keyword>
<feature type="disulfide bond" evidence="2">
    <location>
        <begin position="43"/>
        <end position="58"/>
    </location>
</feature>
<feature type="signal peptide" evidence="3">
    <location>
        <begin position="1"/>
        <end position="17"/>
    </location>
</feature>
<dbReference type="AlphaFoldDB" id="G2QLA6"/>
<feature type="chain" id="PRO_5003435743" evidence="3">
    <location>
        <begin position="18"/>
        <end position="128"/>
    </location>
</feature>
<keyword evidence="1 2" id="KW-0147">Chitin-binding</keyword>
<dbReference type="EMBL" id="CP003007">
    <property type="protein sequence ID" value="AEO60738.1"/>
    <property type="molecule type" value="Genomic_DNA"/>
</dbReference>
<organism evidence="5 6">
    <name type="scientific">Thermothelomyces thermophilus (strain ATCC 42464 / BCRC 31852 / DSM 1799)</name>
    <name type="common">Sporotrichum thermophile</name>
    <dbReference type="NCBI Taxonomy" id="573729"/>
    <lineage>
        <taxon>Eukaryota</taxon>
        <taxon>Fungi</taxon>
        <taxon>Dikarya</taxon>
        <taxon>Ascomycota</taxon>
        <taxon>Pezizomycotina</taxon>
        <taxon>Sordariomycetes</taxon>
        <taxon>Sordariomycetidae</taxon>
        <taxon>Sordariales</taxon>
        <taxon>Chaetomiaceae</taxon>
        <taxon>Thermothelomyces</taxon>
    </lineage>
</organism>
<dbReference type="GeneID" id="11513964"/>
<dbReference type="InParanoid" id="G2QLA6"/>
<sequence>MLSYLATLCLILFGALAAAVTNTGTGTGTPGLARREVSPDNTCGGETGYTCPGELACCSQHGYCGSTDEFCLSTAGCQADFSNSTDACHEPIPGESFSIDGTCGTEGAGTEGYRCPANATITSCCSAA</sequence>
<dbReference type="PROSITE" id="PS50941">
    <property type="entry name" value="CHIT_BIND_I_2"/>
    <property type="match status" value="1"/>
</dbReference>
<reference evidence="5 6" key="1">
    <citation type="journal article" date="2011" name="Nat. Biotechnol.">
        <title>Comparative genomic analysis of the thermophilic biomass-degrading fungi Myceliophthora thermophila and Thielavia terrestris.</title>
        <authorList>
            <person name="Berka R.M."/>
            <person name="Grigoriev I.V."/>
            <person name="Otillar R."/>
            <person name="Salamov A."/>
            <person name="Grimwood J."/>
            <person name="Reid I."/>
            <person name="Ishmael N."/>
            <person name="John T."/>
            <person name="Darmond C."/>
            <person name="Moisan M.-C."/>
            <person name="Henrissat B."/>
            <person name="Coutinho P.M."/>
            <person name="Lombard V."/>
            <person name="Natvig D.O."/>
            <person name="Lindquist E."/>
            <person name="Schmutz J."/>
            <person name="Lucas S."/>
            <person name="Harris P."/>
            <person name="Powlowski J."/>
            <person name="Bellemare A."/>
            <person name="Taylor D."/>
            <person name="Butler G."/>
            <person name="de Vries R.P."/>
            <person name="Allijn I.E."/>
            <person name="van den Brink J."/>
            <person name="Ushinsky S."/>
            <person name="Storms R."/>
            <person name="Powell A.J."/>
            <person name="Paulsen I.T."/>
            <person name="Elbourne L.D.H."/>
            <person name="Baker S.E."/>
            <person name="Magnuson J."/>
            <person name="LaBoissiere S."/>
            <person name="Clutterbuck A.J."/>
            <person name="Martinez D."/>
            <person name="Wogulis M."/>
            <person name="de Leon A.L."/>
            <person name="Rey M.W."/>
            <person name="Tsang A."/>
        </authorList>
    </citation>
    <scope>NUCLEOTIDE SEQUENCE [LARGE SCALE GENOMIC DNA]</scope>
    <source>
        <strain evidence="6">ATCC 42464 / BCRC 31852 / DSM 1799</strain>
    </source>
</reference>
<gene>
    <name evidence="5" type="ORF">MYCTH_2310276</name>
</gene>
<evidence type="ECO:0000256" key="2">
    <source>
        <dbReference type="PROSITE-ProRule" id="PRU00261"/>
    </source>
</evidence>
<comment type="caution">
    <text evidence="2">Lacks conserved residue(s) required for the propagation of feature annotation.</text>
</comment>